<dbReference type="AlphaFoldDB" id="G3HUQ5"/>
<dbReference type="InParanoid" id="G3HUQ5"/>
<evidence type="ECO:0000313" key="3">
    <source>
        <dbReference type="Proteomes" id="UP000001075"/>
    </source>
</evidence>
<organism evidence="2 3">
    <name type="scientific">Cricetulus griseus</name>
    <name type="common">Chinese hamster</name>
    <name type="synonym">Cricetulus barabensis griseus</name>
    <dbReference type="NCBI Taxonomy" id="10029"/>
    <lineage>
        <taxon>Eukaryota</taxon>
        <taxon>Metazoa</taxon>
        <taxon>Chordata</taxon>
        <taxon>Craniata</taxon>
        <taxon>Vertebrata</taxon>
        <taxon>Euteleostomi</taxon>
        <taxon>Mammalia</taxon>
        <taxon>Eutheria</taxon>
        <taxon>Euarchontoglires</taxon>
        <taxon>Glires</taxon>
        <taxon>Rodentia</taxon>
        <taxon>Myomorpha</taxon>
        <taxon>Muroidea</taxon>
        <taxon>Cricetidae</taxon>
        <taxon>Cricetinae</taxon>
        <taxon>Cricetulus</taxon>
    </lineage>
</organism>
<sequence>MQRRGRWRQAGSIRSGGDRTSPGHRQVHFLVPLLISSPMSPSSGLLMPSSSS</sequence>
<reference evidence="3" key="1">
    <citation type="journal article" date="2011" name="Nat. Biotechnol.">
        <title>The genomic sequence of the Chinese hamster ovary (CHO)-K1 cell line.</title>
        <authorList>
            <person name="Xu X."/>
            <person name="Nagarajan H."/>
            <person name="Lewis N.E."/>
            <person name="Pan S."/>
            <person name="Cai Z."/>
            <person name="Liu X."/>
            <person name="Chen W."/>
            <person name="Xie M."/>
            <person name="Wang W."/>
            <person name="Hammond S."/>
            <person name="Andersen M.R."/>
            <person name="Neff N."/>
            <person name="Passarelli B."/>
            <person name="Koh W."/>
            <person name="Fan H.C."/>
            <person name="Wang J."/>
            <person name="Gui Y."/>
            <person name="Lee K.H."/>
            <person name="Betenbaugh M.J."/>
            <person name="Quake S.R."/>
            <person name="Famili I."/>
            <person name="Palsson B.O."/>
            <person name="Wang J."/>
        </authorList>
    </citation>
    <scope>NUCLEOTIDE SEQUENCE [LARGE SCALE GENOMIC DNA]</scope>
    <source>
        <strain evidence="3">CHO K1 cell line</strain>
    </source>
</reference>
<gene>
    <name evidence="2" type="ORF">I79_014669</name>
</gene>
<accession>G3HUQ5</accession>
<name>G3HUQ5_CRIGR</name>
<evidence type="ECO:0000256" key="1">
    <source>
        <dbReference type="SAM" id="MobiDB-lite"/>
    </source>
</evidence>
<dbReference type="EMBL" id="JH000745">
    <property type="protein sequence ID" value="EGW02834.1"/>
    <property type="molecule type" value="Genomic_DNA"/>
</dbReference>
<protein>
    <submittedName>
        <fullName evidence="2">Uncharacterized protein</fullName>
    </submittedName>
</protein>
<feature type="region of interest" description="Disordered" evidence="1">
    <location>
        <begin position="1"/>
        <end position="25"/>
    </location>
</feature>
<evidence type="ECO:0000313" key="2">
    <source>
        <dbReference type="EMBL" id="EGW02834.1"/>
    </source>
</evidence>
<dbReference type="Proteomes" id="UP000001075">
    <property type="component" value="Unassembled WGS sequence"/>
</dbReference>
<proteinExistence type="predicted"/>